<dbReference type="EMBL" id="JAULSY010000099">
    <property type="protein sequence ID" value="KAK0665917.1"/>
    <property type="molecule type" value="Genomic_DNA"/>
</dbReference>
<keyword evidence="4" id="KW-1185">Reference proteome</keyword>
<feature type="transmembrane region" description="Helical" evidence="2">
    <location>
        <begin position="124"/>
        <end position="148"/>
    </location>
</feature>
<dbReference type="Proteomes" id="UP001174997">
    <property type="component" value="Unassembled WGS sequence"/>
</dbReference>
<evidence type="ECO:0000313" key="4">
    <source>
        <dbReference type="Proteomes" id="UP001174997"/>
    </source>
</evidence>
<keyword evidence="2" id="KW-0472">Membrane</keyword>
<evidence type="ECO:0000256" key="1">
    <source>
        <dbReference type="SAM" id="MobiDB-lite"/>
    </source>
</evidence>
<accession>A0AA39Z817</accession>
<keyword evidence="2" id="KW-1133">Transmembrane helix</keyword>
<feature type="transmembrane region" description="Helical" evidence="2">
    <location>
        <begin position="41"/>
        <end position="61"/>
    </location>
</feature>
<gene>
    <name evidence="3" type="ORF">QBC41DRAFT_349246</name>
</gene>
<feature type="transmembrane region" description="Helical" evidence="2">
    <location>
        <begin position="73"/>
        <end position="94"/>
    </location>
</feature>
<name>A0AA39Z817_9PEZI</name>
<sequence>MTPKRFVIPRAFNWLLPAQGVVAAVAIYSSIYVFGVGTTPMILAVVAAGIHFVLGLSLCLTQSLPNQSHYHKTTIPIFLLLGAGVWAACLYYLAKQVDLLLTYPSLAQSYEQTSQPQTPLWSKVGLAATALNVFLDLALLVIIILSILDQKPTPLPTISAPQQQQSYYTSHHQFTTPTPLSHNHHTPIPPVPPIPSTYYSPSSPPRPPTPPNRITLLRRLCALQHPATGSWVYSPELAQLLNTCGISLSPPTPQEYETTTLTHASLSNLLHQIYTAAIQQQQQQHHQNLPPSSPSLTQSELLSLQELNHNLDWANLALQRAANWLDATRGAGVGVGVGVDNTRTKQAR</sequence>
<evidence type="ECO:0000313" key="3">
    <source>
        <dbReference type="EMBL" id="KAK0665917.1"/>
    </source>
</evidence>
<proteinExistence type="predicted"/>
<reference evidence="3" key="1">
    <citation type="submission" date="2023-06" db="EMBL/GenBank/DDBJ databases">
        <title>Genome-scale phylogeny and comparative genomics of the fungal order Sordariales.</title>
        <authorList>
            <consortium name="Lawrence Berkeley National Laboratory"/>
            <person name="Hensen N."/>
            <person name="Bonometti L."/>
            <person name="Westerberg I."/>
            <person name="Brannstrom I.O."/>
            <person name="Guillou S."/>
            <person name="Cros-Aarteil S."/>
            <person name="Calhoun S."/>
            <person name="Haridas S."/>
            <person name="Kuo A."/>
            <person name="Mondo S."/>
            <person name="Pangilinan J."/>
            <person name="Riley R."/>
            <person name="Labutti K."/>
            <person name="Andreopoulos B."/>
            <person name="Lipzen A."/>
            <person name="Chen C."/>
            <person name="Yanf M."/>
            <person name="Daum C."/>
            <person name="Ng V."/>
            <person name="Clum A."/>
            <person name="Steindorff A."/>
            <person name="Ohm R."/>
            <person name="Martin F."/>
            <person name="Silar P."/>
            <person name="Natvig D."/>
            <person name="Lalanne C."/>
            <person name="Gautier V."/>
            <person name="Ament-Velasquez S.L."/>
            <person name="Kruys A."/>
            <person name="Hutchinson M.I."/>
            <person name="Powell A.J."/>
            <person name="Barry K."/>
            <person name="Miller A.N."/>
            <person name="Grigoriev I.V."/>
            <person name="Debuchy R."/>
            <person name="Gladieux P."/>
            <person name="Thoren M.H."/>
            <person name="Johannesson H."/>
        </authorList>
    </citation>
    <scope>NUCLEOTIDE SEQUENCE</scope>
    <source>
        <strain evidence="3">CBS 307.81</strain>
    </source>
</reference>
<feature type="compositionally biased region" description="Pro residues" evidence="1">
    <location>
        <begin position="202"/>
        <end position="211"/>
    </location>
</feature>
<organism evidence="3 4">
    <name type="scientific">Cercophora samala</name>
    <dbReference type="NCBI Taxonomy" id="330535"/>
    <lineage>
        <taxon>Eukaryota</taxon>
        <taxon>Fungi</taxon>
        <taxon>Dikarya</taxon>
        <taxon>Ascomycota</taxon>
        <taxon>Pezizomycotina</taxon>
        <taxon>Sordariomycetes</taxon>
        <taxon>Sordariomycetidae</taxon>
        <taxon>Sordariales</taxon>
        <taxon>Lasiosphaeriaceae</taxon>
        <taxon>Cercophora</taxon>
    </lineage>
</organism>
<feature type="transmembrane region" description="Helical" evidence="2">
    <location>
        <begin position="12"/>
        <end position="35"/>
    </location>
</feature>
<dbReference type="AlphaFoldDB" id="A0AA39Z817"/>
<keyword evidence="2" id="KW-0812">Transmembrane</keyword>
<protein>
    <submittedName>
        <fullName evidence="3">Uncharacterized protein</fullName>
    </submittedName>
</protein>
<comment type="caution">
    <text evidence="3">The sequence shown here is derived from an EMBL/GenBank/DDBJ whole genome shotgun (WGS) entry which is preliminary data.</text>
</comment>
<evidence type="ECO:0000256" key="2">
    <source>
        <dbReference type="SAM" id="Phobius"/>
    </source>
</evidence>
<feature type="region of interest" description="Disordered" evidence="1">
    <location>
        <begin position="169"/>
        <end position="212"/>
    </location>
</feature>